<evidence type="ECO:0000256" key="9">
    <source>
        <dbReference type="SAM" id="SignalP"/>
    </source>
</evidence>
<proteinExistence type="inferred from homology"/>
<evidence type="ECO:0000256" key="6">
    <source>
        <dbReference type="ARBA" id="ARBA00023004"/>
    </source>
</evidence>
<evidence type="ECO:0000259" key="10">
    <source>
        <dbReference type="PROSITE" id="PS51405"/>
    </source>
</evidence>
<gene>
    <name evidence="11" type="ORF">EJ03DRAFT_353379</name>
</gene>
<feature type="domain" description="Heme haloperoxidase family profile" evidence="10">
    <location>
        <begin position="71"/>
        <end position="318"/>
    </location>
</feature>
<feature type="chain" id="PRO_5026168312" evidence="9">
    <location>
        <begin position="18"/>
        <end position="426"/>
    </location>
</feature>
<dbReference type="Gene3D" id="1.10.489.10">
    <property type="entry name" value="Chloroperoxidase-like"/>
    <property type="match status" value="1"/>
</dbReference>
<evidence type="ECO:0000256" key="3">
    <source>
        <dbReference type="ARBA" id="ARBA00022617"/>
    </source>
</evidence>
<name>A0A6G1L2M3_9PEZI</name>
<dbReference type="InterPro" id="IPR000028">
    <property type="entry name" value="Chloroperoxidase"/>
</dbReference>
<feature type="region of interest" description="Disordered" evidence="8">
    <location>
        <begin position="161"/>
        <end position="180"/>
    </location>
</feature>
<dbReference type="PANTHER" id="PTHR33577">
    <property type="entry name" value="STERIGMATOCYSTIN BIOSYNTHESIS PEROXIDASE STCC-RELATED"/>
    <property type="match status" value="1"/>
</dbReference>
<keyword evidence="5" id="KW-0560">Oxidoreductase</keyword>
<dbReference type="PROSITE" id="PS51405">
    <property type="entry name" value="HEME_HALOPEROXIDASE"/>
    <property type="match status" value="1"/>
</dbReference>
<evidence type="ECO:0000256" key="7">
    <source>
        <dbReference type="ARBA" id="ARBA00025795"/>
    </source>
</evidence>
<dbReference type="GO" id="GO:0004601">
    <property type="term" value="F:peroxidase activity"/>
    <property type="evidence" value="ECO:0007669"/>
    <property type="project" value="UniProtKB-KW"/>
</dbReference>
<dbReference type="Proteomes" id="UP000799436">
    <property type="component" value="Unassembled WGS sequence"/>
</dbReference>
<accession>A0A6G1L2M3</accession>
<keyword evidence="4" id="KW-0479">Metal-binding</keyword>
<keyword evidence="6" id="KW-0408">Iron</keyword>
<dbReference type="GO" id="GO:0046872">
    <property type="term" value="F:metal ion binding"/>
    <property type="evidence" value="ECO:0007669"/>
    <property type="project" value="UniProtKB-KW"/>
</dbReference>
<dbReference type="Pfam" id="PF01328">
    <property type="entry name" value="Peroxidase_2"/>
    <property type="match status" value="1"/>
</dbReference>
<evidence type="ECO:0000256" key="2">
    <source>
        <dbReference type="ARBA" id="ARBA00022559"/>
    </source>
</evidence>
<dbReference type="SUPFAM" id="SSF47571">
    <property type="entry name" value="Cloroperoxidase"/>
    <property type="match status" value="1"/>
</dbReference>
<feature type="signal peptide" evidence="9">
    <location>
        <begin position="1"/>
        <end position="17"/>
    </location>
</feature>
<dbReference type="OrthoDB" id="407298at2759"/>
<keyword evidence="9" id="KW-0732">Signal</keyword>
<evidence type="ECO:0000256" key="8">
    <source>
        <dbReference type="SAM" id="MobiDB-lite"/>
    </source>
</evidence>
<evidence type="ECO:0000313" key="12">
    <source>
        <dbReference type="Proteomes" id="UP000799436"/>
    </source>
</evidence>
<comment type="similarity">
    <text evidence="7">Belongs to the chloroperoxidase family.</text>
</comment>
<evidence type="ECO:0000256" key="1">
    <source>
        <dbReference type="ARBA" id="ARBA00001970"/>
    </source>
</evidence>
<dbReference type="EMBL" id="ML995861">
    <property type="protein sequence ID" value="KAF2767076.1"/>
    <property type="molecule type" value="Genomic_DNA"/>
</dbReference>
<sequence>MKCSSQILLGLAPLVSAFPSALLKKALEDPEIAARAQAIYERQAGADSATAVFEPVPTFNENQLVDVSEGSGNEWVAPSGDDLRGPCPGLNAFANHKFLPHNGYATITQFIDVTNKVVGMGTDLATFLSVLGATVDGSGTAWSIGGTPDASVADPLGAPLGAGNGISGSHNKYESDASPTRPDLYESGNDYMTVASQFQQLIDVSPGGYVTMDTLTQHRSNRFDTQVANNPYFFNGPFTGVLVQPAAYTFIYRFMANHSAEYPTGNLSYSTLQSWFAVSGESGSYTATQGHERIPDNWYRRAFEYPYSNEYFLGDVAAAAALHPKFLDVGGNTGTTNSFTGVDVANFTGGLYNAQTLTEGNNFACFGYQFAAQEKPDVALTTIAKLTDALSPVLSSLSCPQLETIDNDQLMQFPGYQKSTASGITK</sequence>
<protein>
    <submittedName>
        <fullName evidence="11">Cloroperoxidase</fullName>
    </submittedName>
</protein>
<dbReference type="InterPro" id="IPR036851">
    <property type="entry name" value="Chloroperoxidase-like_sf"/>
</dbReference>
<reference evidence="11" key="1">
    <citation type="journal article" date="2020" name="Stud. Mycol.">
        <title>101 Dothideomycetes genomes: a test case for predicting lifestyles and emergence of pathogens.</title>
        <authorList>
            <person name="Haridas S."/>
            <person name="Albert R."/>
            <person name="Binder M."/>
            <person name="Bloem J."/>
            <person name="Labutti K."/>
            <person name="Salamov A."/>
            <person name="Andreopoulos B."/>
            <person name="Baker S."/>
            <person name="Barry K."/>
            <person name="Bills G."/>
            <person name="Bluhm B."/>
            <person name="Cannon C."/>
            <person name="Castanera R."/>
            <person name="Culley D."/>
            <person name="Daum C."/>
            <person name="Ezra D."/>
            <person name="Gonzalez J."/>
            <person name="Henrissat B."/>
            <person name="Kuo A."/>
            <person name="Liang C."/>
            <person name="Lipzen A."/>
            <person name="Lutzoni F."/>
            <person name="Magnuson J."/>
            <person name="Mondo S."/>
            <person name="Nolan M."/>
            <person name="Ohm R."/>
            <person name="Pangilinan J."/>
            <person name="Park H.-J."/>
            <person name="Ramirez L."/>
            <person name="Alfaro M."/>
            <person name="Sun H."/>
            <person name="Tritt A."/>
            <person name="Yoshinaga Y."/>
            <person name="Zwiers L.-H."/>
            <person name="Turgeon B."/>
            <person name="Goodwin S."/>
            <person name="Spatafora J."/>
            <person name="Crous P."/>
            <person name="Grigoriev I."/>
        </authorList>
    </citation>
    <scope>NUCLEOTIDE SEQUENCE</scope>
    <source>
        <strain evidence="11">CBS 116005</strain>
    </source>
</reference>
<keyword evidence="3" id="KW-0349">Heme</keyword>
<organism evidence="11 12">
    <name type="scientific">Teratosphaeria nubilosa</name>
    <dbReference type="NCBI Taxonomy" id="161662"/>
    <lineage>
        <taxon>Eukaryota</taxon>
        <taxon>Fungi</taxon>
        <taxon>Dikarya</taxon>
        <taxon>Ascomycota</taxon>
        <taxon>Pezizomycotina</taxon>
        <taxon>Dothideomycetes</taxon>
        <taxon>Dothideomycetidae</taxon>
        <taxon>Mycosphaerellales</taxon>
        <taxon>Teratosphaeriaceae</taxon>
        <taxon>Teratosphaeria</taxon>
    </lineage>
</organism>
<dbReference type="AlphaFoldDB" id="A0A6G1L2M3"/>
<dbReference type="PANTHER" id="PTHR33577:SF1">
    <property type="entry name" value="HEME HALOPEROXIDASE FAMILY PROFILE DOMAIN-CONTAINING PROTEIN"/>
    <property type="match status" value="1"/>
</dbReference>
<keyword evidence="12" id="KW-1185">Reference proteome</keyword>
<evidence type="ECO:0000256" key="5">
    <source>
        <dbReference type="ARBA" id="ARBA00023002"/>
    </source>
</evidence>
<keyword evidence="2 11" id="KW-0575">Peroxidase</keyword>
<comment type="cofactor">
    <cofactor evidence="1">
        <name>heme b</name>
        <dbReference type="ChEBI" id="CHEBI:60344"/>
    </cofactor>
</comment>
<evidence type="ECO:0000256" key="4">
    <source>
        <dbReference type="ARBA" id="ARBA00022723"/>
    </source>
</evidence>
<evidence type="ECO:0000313" key="11">
    <source>
        <dbReference type="EMBL" id="KAF2767076.1"/>
    </source>
</evidence>